<evidence type="ECO:0000313" key="10">
    <source>
        <dbReference type="EMBL" id="GAA2072107.1"/>
    </source>
</evidence>
<dbReference type="CDD" id="cd03679">
    <property type="entry name" value="MM_CoA_mutase_alpha_like"/>
    <property type="match status" value="1"/>
</dbReference>
<dbReference type="PROSITE" id="PS51332">
    <property type="entry name" value="B12_BINDING"/>
    <property type="match status" value="1"/>
</dbReference>
<feature type="region of interest" description="Disordered" evidence="8">
    <location>
        <begin position="1"/>
        <end position="39"/>
    </location>
</feature>
<organism evidence="10 11">
    <name type="scientific">Aeromicrobium halocynthiae</name>
    <dbReference type="NCBI Taxonomy" id="560557"/>
    <lineage>
        <taxon>Bacteria</taxon>
        <taxon>Bacillati</taxon>
        <taxon>Actinomycetota</taxon>
        <taxon>Actinomycetes</taxon>
        <taxon>Propionibacteriales</taxon>
        <taxon>Nocardioidaceae</taxon>
        <taxon>Aeromicrobium</taxon>
    </lineage>
</organism>
<dbReference type="InterPro" id="IPR006099">
    <property type="entry name" value="MeMalonylCoA_mutase_a/b_cat"/>
</dbReference>
<sequence>MTVPASFDGLPLDGEAPSGDPTDDTAAAVPQAEPWDSPEGIAVKNLYTADDLDGLDGLDTFPGLTPFLRGPYPAMYTTQPWTIRQYAGFSTAEESNAFYRRNLRAGQKGLSVAFDLATHRGYDSDHPRVKGDVGMAGVAIDSIYDARTLFDGIPLDEMSVSMTMNGAVLPVLALYIVAAEEQGVKPEQLAGTIQNDILKEFMVRNTYIYPPAPSMRIISDIFAYTAEKMPRFNSISISGYHIQEAGATNDLELAYTLADGVEYIRSGLDVGLDIDRFAPRLSFFWAIGMNFFMEVAKLRAARALWARLVSDFDPKNPKSTSLRTHSQTSGWSLTAQDVFNNVQRTCIEAMAATQGHTQSLHTNALDEAIALPTDFSARIARNTQLVLQQESGTTDVIDPWGGSYYVEKLTRELANRAWAHIQEVEKAGGMAKAIEAGIPKMRIEEAAARTQARIDSGVQSVIGVNTYRLADEDPLDVLKVDNASVYAQQVAKLERLRAERDDDAVESALNALTRSAEEGARRDGSLEGNLLALAVDAARAKATVGEISMALEKVYGRHRAVIRTISGVYRTEAGQGGNVDKVLEATAEFERAEGRRPRILVAKMGQDGHDRGQKVIVSAFADMGFDVDVGPLFSTPEEVAQQAVDADVHIVGVSSLAAGHLTLLPELKKALADLGGEDIVIVMGGVIPPDDVPTLKEMGAAEVFLPGTVISDSALTLLDSLRSDRQG</sequence>
<dbReference type="EMBL" id="BAAAPY010000001">
    <property type="protein sequence ID" value="GAA2072107.1"/>
    <property type="molecule type" value="Genomic_DNA"/>
</dbReference>
<evidence type="ECO:0000256" key="6">
    <source>
        <dbReference type="ARBA" id="ARBA00023235"/>
    </source>
</evidence>
<evidence type="ECO:0000313" key="11">
    <source>
        <dbReference type="Proteomes" id="UP001501480"/>
    </source>
</evidence>
<dbReference type="Pfam" id="PF02310">
    <property type="entry name" value="B12-binding"/>
    <property type="match status" value="1"/>
</dbReference>
<keyword evidence="5" id="KW-0479">Metal-binding</keyword>
<evidence type="ECO:0000256" key="8">
    <source>
        <dbReference type="SAM" id="MobiDB-lite"/>
    </source>
</evidence>
<dbReference type="InterPro" id="IPR006158">
    <property type="entry name" value="Cobalamin-bd"/>
</dbReference>
<dbReference type="SUPFAM" id="SSF51703">
    <property type="entry name" value="Cobalamin (vitamin B12)-dependent enzymes"/>
    <property type="match status" value="1"/>
</dbReference>
<dbReference type="RefSeq" id="WP_344324547.1">
    <property type="nucleotide sequence ID" value="NZ_BAAAPY010000001.1"/>
</dbReference>
<accession>A0ABN2VUH9</accession>
<dbReference type="NCBIfam" id="TIGR00641">
    <property type="entry name" value="acid_CoA_mut_N"/>
    <property type="match status" value="1"/>
</dbReference>
<name>A0ABN2VUH9_9ACTN</name>
<dbReference type="Pfam" id="PF01642">
    <property type="entry name" value="MM_CoA_mutase"/>
    <property type="match status" value="1"/>
</dbReference>
<gene>
    <name evidence="10" type="primary">scpA</name>
    <name evidence="10" type="ORF">GCM10009821_07670</name>
</gene>
<comment type="similarity">
    <text evidence="2">Belongs to the methylmalonyl-CoA mutase family.</text>
</comment>
<evidence type="ECO:0000256" key="1">
    <source>
        <dbReference type="ARBA" id="ARBA00001922"/>
    </source>
</evidence>
<dbReference type="InterPro" id="IPR036724">
    <property type="entry name" value="Cobalamin-bd_sf"/>
</dbReference>
<dbReference type="CDD" id="cd02071">
    <property type="entry name" value="MM_CoA_mut_B12_BD"/>
    <property type="match status" value="1"/>
</dbReference>
<comment type="subunit">
    <text evidence="3">Heterodimer of an alpha and a beta chain.</text>
</comment>
<evidence type="ECO:0000256" key="3">
    <source>
        <dbReference type="ARBA" id="ARBA00011870"/>
    </source>
</evidence>
<protein>
    <submittedName>
        <fullName evidence="10">Methylmalonyl-CoA mutase</fullName>
    </submittedName>
</protein>
<dbReference type="InterPro" id="IPR006159">
    <property type="entry name" value="Acid_CoA_mut_C"/>
</dbReference>
<dbReference type="Proteomes" id="UP001501480">
    <property type="component" value="Unassembled WGS sequence"/>
</dbReference>
<keyword evidence="7" id="KW-0170">Cobalt</keyword>
<dbReference type="Gene3D" id="3.40.50.280">
    <property type="entry name" value="Cobalamin-binding domain"/>
    <property type="match status" value="1"/>
</dbReference>
<evidence type="ECO:0000256" key="7">
    <source>
        <dbReference type="ARBA" id="ARBA00023285"/>
    </source>
</evidence>
<feature type="domain" description="B12-binding" evidence="9">
    <location>
        <begin position="596"/>
        <end position="727"/>
    </location>
</feature>
<keyword evidence="11" id="KW-1185">Reference proteome</keyword>
<dbReference type="InterPro" id="IPR006098">
    <property type="entry name" value="MMCoA_mutase_a_cat"/>
</dbReference>
<dbReference type="Gene3D" id="3.20.20.240">
    <property type="entry name" value="Methylmalonyl-CoA mutase"/>
    <property type="match status" value="1"/>
</dbReference>
<dbReference type="NCBIfam" id="TIGR00640">
    <property type="entry name" value="acid_CoA_mut_C"/>
    <property type="match status" value="1"/>
</dbReference>
<dbReference type="PANTHER" id="PTHR48101">
    <property type="entry name" value="METHYLMALONYL-COA MUTASE, MITOCHONDRIAL-RELATED"/>
    <property type="match status" value="1"/>
</dbReference>
<comment type="caution">
    <text evidence="10">The sequence shown here is derived from an EMBL/GenBank/DDBJ whole genome shotgun (WGS) entry which is preliminary data.</text>
</comment>
<dbReference type="PANTHER" id="PTHR48101:SF4">
    <property type="entry name" value="METHYLMALONYL-COA MUTASE, MITOCHONDRIAL"/>
    <property type="match status" value="1"/>
</dbReference>
<dbReference type="SUPFAM" id="SSF52242">
    <property type="entry name" value="Cobalamin (vitamin B12)-binding domain"/>
    <property type="match status" value="1"/>
</dbReference>
<evidence type="ECO:0000256" key="5">
    <source>
        <dbReference type="ARBA" id="ARBA00022723"/>
    </source>
</evidence>
<reference evidence="10 11" key="1">
    <citation type="journal article" date="2019" name="Int. J. Syst. Evol. Microbiol.">
        <title>The Global Catalogue of Microorganisms (GCM) 10K type strain sequencing project: providing services to taxonomists for standard genome sequencing and annotation.</title>
        <authorList>
            <consortium name="The Broad Institute Genomics Platform"/>
            <consortium name="The Broad Institute Genome Sequencing Center for Infectious Disease"/>
            <person name="Wu L."/>
            <person name="Ma J."/>
        </authorList>
    </citation>
    <scope>NUCLEOTIDE SEQUENCE [LARGE SCALE GENOMIC DNA]</scope>
    <source>
        <strain evidence="10 11">JCM 15749</strain>
    </source>
</reference>
<proteinExistence type="inferred from homology"/>
<evidence type="ECO:0000259" key="9">
    <source>
        <dbReference type="PROSITE" id="PS51332"/>
    </source>
</evidence>
<evidence type="ECO:0000256" key="2">
    <source>
        <dbReference type="ARBA" id="ARBA00008465"/>
    </source>
</evidence>
<evidence type="ECO:0000256" key="4">
    <source>
        <dbReference type="ARBA" id="ARBA00022628"/>
    </source>
</evidence>
<dbReference type="NCBIfam" id="NF006944">
    <property type="entry name" value="PRK09426.1"/>
    <property type="match status" value="1"/>
</dbReference>
<comment type="cofactor">
    <cofactor evidence="1">
        <name>adenosylcob(III)alamin</name>
        <dbReference type="ChEBI" id="CHEBI:18408"/>
    </cofactor>
</comment>
<keyword evidence="4" id="KW-0846">Cobalamin</keyword>
<dbReference type="InterPro" id="IPR016176">
    <property type="entry name" value="Cbl-dep_enz_cat"/>
</dbReference>
<keyword evidence="6" id="KW-0413">Isomerase</keyword>